<evidence type="ECO:0008006" key="14">
    <source>
        <dbReference type="Google" id="ProtNLM"/>
    </source>
</evidence>
<proteinExistence type="inferred from homology"/>
<feature type="region of interest" description="Disordered" evidence="9">
    <location>
        <begin position="1851"/>
        <end position="1883"/>
    </location>
</feature>
<feature type="region of interest" description="Disordered" evidence="9">
    <location>
        <begin position="430"/>
        <end position="478"/>
    </location>
</feature>
<comment type="subcellular location">
    <subcellularLocation>
        <location evidence="1">Nucleus</location>
    </subcellularLocation>
</comment>
<feature type="region of interest" description="Disordered" evidence="9">
    <location>
        <begin position="1931"/>
        <end position="2099"/>
    </location>
</feature>
<feature type="compositionally biased region" description="Polar residues" evidence="9">
    <location>
        <begin position="2087"/>
        <end position="2099"/>
    </location>
</feature>
<evidence type="ECO:0000259" key="11">
    <source>
        <dbReference type="PROSITE" id="PS51194"/>
    </source>
</evidence>
<feature type="compositionally biased region" description="Basic and acidic residues" evidence="9">
    <location>
        <begin position="260"/>
        <end position="288"/>
    </location>
</feature>
<dbReference type="InterPro" id="IPR027417">
    <property type="entry name" value="P-loop_NTPase"/>
</dbReference>
<evidence type="ECO:0000256" key="1">
    <source>
        <dbReference type="ARBA" id="ARBA00004123"/>
    </source>
</evidence>
<dbReference type="Gene3D" id="1.20.120.850">
    <property type="entry name" value="SWI2/SNF2 ATPases, N-terminal domain"/>
    <property type="match status" value="1"/>
</dbReference>
<keyword evidence="3" id="KW-0547">Nucleotide-binding</keyword>
<dbReference type="PANTHER" id="PTHR45797">
    <property type="entry name" value="RAD54-LIKE"/>
    <property type="match status" value="1"/>
</dbReference>
<feature type="compositionally biased region" description="Basic and acidic residues" evidence="9">
    <location>
        <begin position="700"/>
        <end position="736"/>
    </location>
</feature>
<feature type="compositionally biased region" description="Basic and acidic residues" evidence="9">
    <location>
        <begin position="1411"/>
        <end position="1422"/>
    </location>
</feature>
<evidence type="ECO:0000313" key="13">
    <source>
        <dbReference type="Proteomes" id="UP001153292"/>
    </source>
</evidence>
<dbReference type="EMBL" id="OU963902">
    <property type="protein sequence ID" value="CAH0407698.1"/>
    <property type="molecule type" value="Genomic_DNA"/>
</dbReference>
<dbReference type="Gene3D" id="3.40.50.300">
    <property type="entry name" value="P-loop containing nucleotide triphosphate hydrolases"/>
    <property type="match status" value="2"/>
</dbReference>
<dbReference type="SMART" id="SM00487">
    <property type="entry name" value="DEXDc"/>
    <property type="match status" value="1"/>
</dbReference>
<feature type="domain" description="Helicase C-terminal" evidence="11">
    <location>
        <begin position="1494"/>
        <end position="1667"/>
    </location>
</feature>
<evidence type="ECO:0000256" key="4">
    <source>
        <dbReference type="ARBA" id="ARBA00022801"/>
    </source>
</evidence>
<dbReference type="PROSITE" id="PS51192">
    <property type="entry name" value="HELICASE_ATP_BIND_1"/>
    <property type="match status" value="1"/>
</dbReference>
<dbReference type="CDD" id="cd18069">
    <property type="entry name" value="DEXHc_ARIP4"/>
    <property type="match status" value="1"/>
</dbReference>
<feature type="region of interest" description="Disordered" evidence="9">
    <location>
        <begin position="658"/>
        <end position="736"/>
    </location>
</feature>
<gene>
    <name evidence="12" type="ORF">CHILSU_LOCUS11101</name>
</gene>
<feature type="region of interest" description="Disordered" evidence="9">
    <location>
        <begin position="2401"/>
        <end position="2432"/>
    </location>
</feature>
<feature type="compositionally biased region" description="Low complexity" evidence="9">
    <location>
        <begin position="1147"/>
        <end position="1163"/>
    </location>
</feature>
<evidence type="ECO:0000256" key="3">
    <source>
        <dbReference type="ARBA" id="ARBA00022741"/>
    </source>
</evidence>
<feature type="region of interest" description="Disordered" evidence="9">
    <location>
        <begin position="1"/>
        <end position="71"/>
    </location>
</feature>
<dbReference type="PROSITE" id="PS51194">
    <property type="entry name" value="HELICASE_CTER"/>
    <property type="match status" value="1"/>
</dbReference>
<keyword evidence="4" id="KW-0378">Hydrolase</keyword>
<dbReference type="InterPro" id="IPR000330">
    <property type="entry name" value="SNF2_N"/>
</dbReference>
<feature type="compositionally biased region" description="Polar residues" evidence="9">
    <location>
        <begin position="687"/>
        <end position="699"/>
    </location>
</feature>
<feature type="compositionally biased region" description="Basic and acidic residues" evidence="9">
    <location>
        <begin position="1326"/>
        <end position="1368"/>
    </location>
</feature>
<feature type="compositionally biased region" description="Polar residues" evidence="9">
    <location>
        <begin position="469"/>
        <end position="478"/>
    </location>
</feature>
<dbReference type="InterPro" id="IPR044574">
    <property type="entry name" value="ARIP4-like"/>
</dbReference>
<feature type="compositionally biased region" description="Polar residues" evidence="9">
    <location>
        <begin position="1311"/>
        <end position="1322"/>
    </location>
</feature>
<feature type="compositionally biased region" description="Basic residues" evidence="9">
    <location>
        <begin position="52"/>
        <end position="68"/>
    </location>
</feature>
<name>A0ABN8BI14_CHISP</name>
<feature type="region of interest" description="Disordered" evidence="9">
    <location>
        <begin position="2322"/>
        <end position="2365"/>
    </location>
</feature>
<feature type="compositionally biased region" description="Basic and acidic residues" evidence="9">
    <location>
        <begin position="2015"/>
        <end position="2025"/>
    </location>
</feature>
<feature type="region of interest" description="Disordered" evidence="9">
    <location>
        <begin position="2194"/>
        <end position="2262"/>
    </location>
</feature>
<feature type="compositionally biased region" description="Basic and acidic residues" evidence="9">
    <location>
        <begin position="1453"/>
        <end position="1462"/>
    </location>
</feature>
<evidence type="ECO:0000313" key="12">
    <source>
        <dbReference type="EMBL" id="CAH0407698.1"/>
    </source>
</evidence>
<keyword evidence="7" id="KW-0238">DNA-binding</keyword>
<feature type="compositionally biased region" description="Acidic residues" evidence="9">
    <location>
        <begin position="16"/>
        <end position="34"/>
    </location>
</feature>
<feature type="compositionally biased region" description="Low complexity" evidence="9">
    <location>
        <begin position="433"/>
        <end position="456"/>
    </location>
</feature>
<feature type="compositionally biased region" description="Polar residues" evidence="9">
    <location>
        <begin position="2236"/>
        <end position="2262"/>
    </location>
</feature>
<feature type="compositionally biased region" description="Low complexity" evidence="9">
    <location>
        <begin position="1022"/>
        <end position="1095"/>
    </location>
</feature>
<dbReference type="SUPFAM" id="SSF52540">
    <property type="entry name" value="P-loop containing nucleoside triphosphate hydrolases"/>
    <property type="match status" value="2"/>
</dbReference>
<feature type="compositionally biased region" description="Acidic residues" evidence="9">
    <location>
        <begin position="1985"/>
        <end position="1999"/>
    </location>
</feature>
<protein>
    <recommendedName>
        <fullName evidence="14">Helicase ARIP4</fullName>
    </recommendedName>
</protein>
<dbReference type="PANTHER" id="PTHR45797:SF1">
    <property type="entry name" value="HELICASE ARIP4"/>
    <property type="match status" value="1"/>
</dbReference>
<comment type="similarity">
    <text evidence="2">Belongs to the SNF2/RAD54 helicase family.</text>
</comment>
<feature type="compositionally biased region" description="Polar residues" evidence="9">
    <location>
        <begin position="1872"/>
        <end position="1883"/>
    </location>
</feature>
<feature type="domain" description="Helicase ATP-binding" evidence="10">
    <location>
        <begin position="532"/>
        <end position="805"/>
    </location>
</feature>
<keyword evidence="8" id="KW-0539">Nucleus</keyword>
<dbReference type="Pfam" id="PF00176">
    <property type="entry name" value="SNF2-rel_dom"/>
    <property type="match status" value="1"/>
</dbReference>
<feature type="compositionally biased region" description="Polar residues" evidence="9">
    <location>
        <begin position="1200"/>
        <end position="1229"/>
    </location>
</feature>
<keyword evidence="13" id="KW-1185">Reference proteome</keyword>
<feature type="compositionally biased region" description="Polar residues" evidence="9">
    <location>
        <begin position="2005"/>
        <end position="2014"/>
    </location>
</feature>
<dbReference type="Pfam" id="PF00271">
    <property type="entry name" value="Helicase_C"/>
    <property type="match status" value="1"/>
</dbReference>
<keyword evidence="5" id="KW-0347">Helicase</keyword>
<dbReference type="SMART" id="SM00490">
    <property type="entry name" value="HELICc"/>
    <property type="match status" value="1"/>
</dbReference>
<feature type="compositionally biased region" description="Polar residues" evidence="9">
    <location>
        <begin position="1"/>
        <end position="10"/>
    </location>
</feature>
<evidence type="ECO:0000256" key="6">
    <source>
        <dbReference type="ARBA" id="ARBA00022840"/>
    </source>
</evidence>
<evidence type="ECO:0000256" key="9">
    <source>
        <dbReference type="SAM" id="MobiDB-lite"/>
    </source>
</evidence>
<feature type="compositionally biased region" description="Pro residues" evidence="9">
    <location>
        <begin position="1113"/>
        <end position="1124"/>
    </location>
</feature>
<dbReference type="InterPro" id="IPR049730">
    <property type="entry name" value="SNF2/RAD54-like_C"/>
</dbReference>
<dbReference type="InterPro" id="IPR038718">
    <property type="entry name" value="SNF2-like_sf"/>
</dbReference>
<dbReference type="Proteomes" id="UP001153292">
    <property type="component" value="Chromosome 9"/>
</dbReference>
<feature type="compositionally biased region" description="Basic and acidic residues" evidence="9">
    <location>
        <begin position="2196"/>
        <end position="2205"/>
    </location>
</feature>
<feature type="compositionally biased region" description="Basic and acidic residues" evidence="9">
    <location>
        <begin position="665"/>
        <end position="684"/>
    </location>
</feature>
<feature type="region of interest" description="Disordered" evidence="9">
    <location>
        <begin position="945"/>
        <end position="1462"/>
    </location>
</feature>
<feature type="compositionally biased region" description="Polar residues" evidence="9">
    <location>
        <begin position="1164"/>
        <end position="1177"/>
    </location>
</feature>
<dbReference type="InterPro" id="IPR044573">
    <property type="entry name" value="ARIP4_DEXHc"/>
</dbReference>
<feature type="compositionally biased region" description="Basic residues" evidence="9">
    <location>
        <begin position="947"/>
        <end position="966"/>
    </location>
</feature>
<evidence type="ECO:0000256" key="5">
    <source>
        <dbReference type="ARBA" id="ARBA00022806"/>
    </source>
</evidence>
<organism evidence="12 13">
    <name type="scientific">Chilo suppressalis</name>
    <name type="common">Asiatic rice borer moth</name>
    <dbReference type="NCBI Taxonomy" id="168631"/>
    <lineage>
        <taxon>Eukaryota</taxon>
        <taxon>Metazoa</taxon>
        <taxon>Ecdysozoa</taxon>
        <taxon>Arthropoda</taxon>
        <taxon>Hexapoda</taxon>
        <taxon>Insecta</taxon>
        <taxon>Pterygota</taxon>
        <taxon>Neoptera</taxon>
        <taxon>Endopterygota</taxon>
        <taxon>Lepidoptera</taxon>
        <taxon>Glossata</taxon>
        <taxon>Ditrysia</taxon>
        <taxon>Pyraloidea</taxon>
        <taxon>Crambidae</taxon>
        <taxon>Crambinae</taxon>
        <taxon>Chilo</taxon>
    </lineage>
</organism>
<feature type="compositionally biased region" description="Pro residues" evidence="9">
    <location>
        <begin position="2403"/>
        <end position="2432"/>
    </location>
</feature>
<dbReference type="Gene3D" id="3.40.50.10810">
    <property type="entry name" value="Tandem AAA-ATPase domain"/>
    <property type="match status" value="2"/>
</dbReference>
<keyword evidence="6" id="KW-0067">ATP-binding</keyword>
<feature type="compositionally biased region" description="Polar residues" evidence="9">
    <location>
        <begin position="1137"/>
        <end position="1146"/>
    </location>
</feature>
<feature type="compositionally biased region" description="Polar residues" evidence="9">
    <location>
        <begin position="1254"/>
        <end position="1300"/>
    </location>
</feature>
<reference evidence="12" key="1">
    <citation type="submission" date="2021-12" db="EMBL/GenBank/DDBJ databases">
        <authorList>
            <person name="King R."/>
        </authorList>
    </citation>
    <scope>NUCLEOTIDE SEQUENCE</scope>
</reference>
<evidence type="ECO:0000256" key="2">
    <source>
        <dbReference type="ARBA" id="ARBA00007025"/>
    </source>
</evidence>
<feature type="compositionally biased region" description="Low complexity" evidence="9">
    <location>
        <begin position="1103"/>
        <end position="1112"/>
    </location>
</feature>
<evidence type="ECO:0000256" key="7">
    <source>
        <dbReference type="ARBA" id="ARBA00023125"/>
    </source>
</evidence>
<accession>A0ABN8BI14</accession>
<evidence type="ECO:0000259" key="10">
    <source>
        <dbReference type="PROSITE" id="PS51192"/>
    </source>
</evidence>
<dbReference type="InterPro" id="IPR001650">
    <property type="entry name" value="Helicase_C-like"/>
</dbReference>
<sequence>MSNVRSSHSLLNEMKELEEDDGSDGSIDSEDDDETIARIQRAHFAQAAAMNSRRRSVARPRPMSHKRKMEAVKNFHDFTKKLKKDTGIAIRSLVGNNILELSDFSSEDSKSESDGLSEEEFVVNPSAVQELEEENESYIDPFTGDLVQTSAKSQHALPPQLPEVPAIPETSVEATKHIEAETNIDPESTETPKTLSISDIINEGDLDLTKNVEIAEVDEAELCPDKTAEELLDIKQEECSQDFDITEKLKEMGEISVKPIKKEEDGDTTQKEGENEEKKDDPDDEKKSLNPNALNVRRNIREVMDEKNLDASTLAAQRQESERLARVQEQQRIIREVQRQIAINRQNKIHQKTLSLLQGGSSILKKSGPGQKLNLPNTVLVKLPSGEVKKTTVKQGQVEVTKIVKPTTSGAALQKHGKLNQKSERKEVVEIVDSSSGEESSSSSSDSDDCIMLSDSELPPSPEADEDPNNSGLHVNDSYNIPDEQGRVLINIGHTENEEDIFVAPQIARIIKPHQIGGVRFLFDNIIESVERFSSSTGFGCILAHSMGLGKTLQIVCFCDIFLRHTNSKTVLCIMPINTLQNWVAEFNMWLPLDATNSPLSAHGEVRPRNFPIYVLNDSHKTLQMRAKVVKDWTTTGGVLMIGYELYRLLSMKKDKKPRKKKKADLKAEADKEKEEKKNDKLDGLNEDTQNSDITNQSKGLEDSREDGDSKLDGDTKDDIKKDEKKEDTPSDEDKKLLDEMYEALVKPGPDLVICDEGHRIKNSHSNISYALKQMRTKRRVVLTGYPLQNNLLEYWCMVDFVRPNYLGSKTEFCNMFERPIQNGQCIDSTPQDIRLMRYRAHVLHSLLVGFVQRRSHAVLQSTLPQKEEYVLLVRMTPLQRKLYDRFMNEVVRSTSVPNPLKAFAICCKIWNHPDVLYNFLKKRSEVNAAIEEDLDLEEIGGVTKAGRAKASKAKPGRPAKPRGASKKPAATIQPNTTGATANRPDPNAFNNSQYPPNGPYNQPPNTYRPDQPGGSFPPYPNYQNPGPGYYPPNQGYNQNYDNNYYQQQPPYGNNYSNQYPPNNPEQGYNQNYWGSGNYYGNSGYYNNPQYPNNQTPQDYRGNPPSDFNNPQQFPPNYNPPPQQHNPAYSGTPMEPYQNNQEGYANQQRPPYQGYSQPGYPDYNSNAPPGPSSQEFPNQPYPPNYSANATYGPNGAPYNQYENQPPNYSNNMPGYQNNMPPNQHGNNIADQPIKNEPNTQAYHNNEAKPESSVGMPQNTAIDSYSNSGYGYQGNSTAPGFTPGSNENANGTFPTQYTNFPSHLETKPPLGSASSGSPVTSWPITELKTDIDRLKAEEKLEMKSESDGEVKIEDLDTKKIVKDEVKTPTKPEILASNDTTPKKKKDSKLEVSKSIGSDSEEETPKKGKQKSKGKDNKKTDKSKPKSRTKAKGRKDRKTSKEKNNGDSDSEESEKEEKMNREEELAMVKKAEEVTYDWAAELLKDYIPGLIENSAKMELFFYILNESIKMGDRLLLFSQSLFTLNLIEDFLDRNYIPGTNCRWERNTNYYRLDGSTHALEREKLINEFNANPHVYLFLVSTRAGSLGINLVGANRVIVFDASWNPCHDTQAVCRVYRYGQKKPCFVYRFVMDWCLEKKIYDRQINKQGMADRVVDECNPDAVLSMKEITNLCFDNDEKESEPKDLTEYKDKYLDILMQGIITQHWKSLSKEPFQHESLLVDRKEKKLSSAEKRLAQRGYELEKKAALAPKPTTAYRTVRTADGSLVQRPVASVRPMQHGARWIPADVWRRQGMSAQEMTLPLDVVIPTNSAEKTNIVLKAGQRVMVLKSPKGIYMQLESGKIIAIKTSFKGLGQKPGDNKDSPIGKKVLGGRPSASNIPGSLKNNSAITITSKTGQRPTAYQRVLSRPPMMNKMRPVMPGQKIADIRSRLNELRSYSGMRPRSPIPPGRLMRPNLPGSVSITKITKDTKKSDNENSDNSTANRMEVDSEDDTQVLDSDDDETRISKQDNSLSPSSRSQDDGNIESREQSSSSTSQEQNKEQKSNTPSEPLVLTTDETLPSEEALENKTNQELSSEIKILQQKAKRTKNVRQSQKQNAPNVKAQSLPMERLMPKVEPQPMQKEQQTPFMDHKLAQIEQQMPQMEQQMPQPEHDIHVNEPVERKINLLKNYRHQRQGNRPPTESSLLQLERTASVLNKEGLPDFRRNLDDITQSYSPTNEEKPATKSRKKKNPTKVEVAESQSSERQPASMGMSHSVSSLLGSTTNNVQRARKGEQNMAPVAPMENPVVGTQRLTSRPPMGIPPEGVIGGTPYPQGVPTKPQGVPHPMPGMFHGDLDKSGPPAMPHPQGALPPGQQFPAPNPPPEGPYGQYPGYGMGYGAYPNPAYYGGYGPGYYPYGPSAASPYAAPAPAPAAAPAPAPAHAPNPEGYLPPNPQW</sequence>
<feature type="compositionally biased region" description="Basic and acidic residues" evidence="9">
    <location>
        <begin position="1962"/>
        <end position="1971"/>
    </location>
</feature>
<feature type="compositionally biased region" description="Basic residues" evidence="9">
    <location>
        <begin position="1423"/>
        <end position="1436"/>
    </location>
</feature>
<dbReference type="InterPro" id="IPR014001">
    <property type="entry name" value="Helicase_ATP-bd"/>
</dbReference>
<dbReference type="CDD" id="cd18793">
    <property type="entry name" value="SF2_C_SNF"/>
    <property type="match status" value="1"/>
</dbReference>
<feature type="region of interest" description="Disordered" evidence="9">
    <location>
        <begin position="256"/>
        <end position="297"/>
    </location>
</feature>
<evidence type="ECO:0000256" key="8">
    <source>
        <dbReference type="ARBA" id="ARBA00023242"/>
    </source>
</evidence>